<evidence type="ECO:0000313" key="2">
    <source>
        <dbReference type="EMBL" id="MDT0306802.1"/>
    </source>
</evidence>
<feature type="compositionally biased region" description="Basic residues" evidence="1">
    <location>
        <begin position="30"/>
        <end position="40"/>
    </location>
</feature>
<dbReference type="EMBL" id="JAVREN010000008">
    <property type="protein sequence ID" value="MDT0306802.1"/>
    <property type="molecule type" value="Genomic_DNA"/>
</dbReference>
<name>A0ABU2L614_9ACTN</name>
<protein>
    <submittedName>
        <fullName evidence="2">Uncharacterized protein</fullName>
    </submittedName>
</protein>
<evidence type="ECO:0000256" key="1">
    <source>
        <dbReference type="SAM" id="MobiDB-lite"/>
    </source>
</evidence>
<accession>A0ABU2L614</accession>
<dbReference type="RefSeq" id="WP_311629741.1">
    <property type="nucleotide sequence ID" value="NZ_JAVREN010000008.1"/>
</dbReference>
<keyword evidence="3" id="KW-1185">Reference proteome</keyword>
<organism evidence="2 3">
    <name type="scientific">Streptomyces boetiae</name>
    <dbReference type="NCBI Taxonomy" id="3075541"/>
    <lineage>
        <taxon>Bacteria</taxon>
        <taxon>Bacillati</taxon>
        <taxon>Actinomycetota</taxon>
        <taxon>Actinomycetes</taxon>
        <taxon>Kitasatosporales</taxon>
        <taxon>Streptomycetaceae</taxon>
        <taxon>Streptomyces</taxon>
    </lineage>
</organism>
<gene>
    <name evidence="2" type="ORF">RM780_07475</name>
</gene>
<sequence>MLNHEALHRYRAAELERAAREQRLAAEARRARRQTRRRSARSAGTGRDERWTTAA</sequence>
<comment type="caution">
    <text evidence="2">The sequence shown here is derived from an EMBL/GenBank/DDBJ whole genome shotgun (WGS) entry which is preliminary data.</text>
</comment>
<feature type="compositionally biased region" description="Basic and acidic residues" evidence="1">
    <location>
        <begin position="46"/>
        <end position="55"/>
    </location>
</feature>
<reference evidence="3" key="1">
    <citation type="submission" date="2023-07" db="EMBL/GenBank/DDBJ databases">
        <title>30 novel species of actinomycetes from the DSMZ collection.</title>
        <authorList>
            <person name="Nouioui I."/>
        </authorList>
    </citation>
    <scope>NUCLEOTIDE SEQUENCE [LARGE SCALE GENOMIC DNA]</scope>
    <source>
        <strain evidence="3">DSM 44917</strain>
    </source>
</reference>
<dbReference type="Proteomes" id="UP001183388">
    <property type="component" value="Unassembled WGS sequence"/>
</dbReference>
<proteinExistence type="predicted"/>
<feature type="region of interest" description="Disordered" evidence="1">
    <location>
        <begin position="21"/>
        <end position="55"/>
    </location>
</feature>
<evidence type="ECO:0000313" key="3">
    <source>
        <dbReference type="Proteomes" id="UP001183388"/>
    </source>
</evidence>